<accession>S9PU36</accession>
<protein>
    <recommendedName>
        <fullName evidence="2 6">Protein phosphatase methylesterase 1</fullName>
        <shortName evidence="6">PME-1</shortName>
        <ecNumber evidence="6">3.1.1.-</ecNumber>
    </recommendedName>
</protein>
<dbReference type="EC" id="3.1.1.-" evidence="6"/>
<evidence type="ECO:0000313" key="10">
    <source>
        <dbReference type="Proteomes" id="UP000016088"/>
    </source>
</evidence>
<gene>
    <name evidence="9" type="ORF">SOCG_01224</name>
</gene>
<evidence type="ECO:0000313" key="9">
    <source>
        <dbReference type="EMBL" id="EPX71003.1"/>
    </source>
</evidence>
<sequence>MSFRDHSLRSLIQQNLKKTLPLQPEEKVPYEPSLSNWGNYFQERIEIPTGHGDIIGYLTLPQPDSCLFVLQHGAGSSAMSFAPMIPELLSNSDNSGGFLSLDLRAHGETSVQPETDMSLQTLTNDFVHAVQYVQNMFHLEEKLILVGHSLGGSICTEAVFQKRLPNVSGLVIIDAIEGSAIESFNYMRRYISTRPSSFSSIEEAISWHLKTLTIRQHSSACITVPSLLIPSEDSSCYKWRTDLASTSPFWSDWFTGLSDKFLTSACGKLLIVAAADRLDKSLIIGQMQGKYQLEVSPASGHFVHEDAPVQMASLLIKFWHRNQPLVLPLKV</sequence>
<keyword evidence="3 6" id="KW-0719">Serine esterase</keyword>
<dbReference type="SUPFAM" id="SSF53474">
    <property type="entry name" value="alpha/beta-Hydrolases"/>
    <property type="match status" value="1"/>
</dbReference>
<keyword evidence="4 6" id="KW-0378">Hydrolase</keyword>
<feature type="active site" evidence="7">
    <location>
        <position position="149"/>
    </location>
</feature>
<dbReference type="Gene3D" id="3.40.50.1820">
    <property type="entry name" value="alpha/beta hydrolase"/>
    <property type="match status" value="1"/>
</dbReference>
<evidence type="ECO:0000256" key="3">
    <source>
        <dbReference type="ARBA" id="ARBA00022487"/>
    </source>
</evidence>
<dbReference type="Pfam" id="PF12697">
    <property type="entry name" value="Abhydrolase_6"/>
    <property type="match status" value="1"/>
</dbReference>
<evidence type="ECO:0000256" key="7">
    <source>
        <dbReference type="PIRSR" id="PIRSR022950-1"/>
    </source>
</evidence>
<dbReference type="PANTHER" id="PTHR14189:SF0">
    <property type="entry name" value="PROTEIN PHOSPHATASE METHYLESTERASE 1"/>
    <property type="match status" value="1"/>
</dbReference>
<name>S9PU36_SCHOY</name>
<dbReference type="RefSeq" id="XP_013019633.1">
    <property type="nucleotide sequence ID" value="XM_013164179.1"/>
</dbReference>
<comment type="similarity">
    <text evidence="1 6">Belongs to the AB hydrolase superfamily.</text>
</comment>
<evidence type="ECO:0000256" key="5">
    <source>
        <dbReference type="ARBA" id="ARBA00049203"/>
    </source>
</evidence>
<dbReference type="PANTHER" id="PTHR14189">
    <property type="entry name" value="PROTEIN PHOSPHATASE METHYLESTERASE-1 RELATED"/>
    <property type="match status" value="1"/>
</dbReference>
<evidence type="ECO:0000256" key="1">
    <source>
        <dbReference type="ARBA" id="ARBA00008645"/>
    </source>
</evidence>
<feature type="active site" evidence="7">
    <location>
        <position position="174"/>
    </location>
</feature>
<keyword evidence="10" id="KW-1185">Reference proteome</keyword>
<proteinExistence type="inferred from homology"/>
<comment type="function">
    <text evidence="6">Demethylates proteins that have been reversibly carboxymethylated.</text>
</comment>
<dbReference type="PIRSF" id="PIRSF022950">
    <property type="entry name" value="PPase_methylesterase_euk"/>
    <property type="match status" value="1"/>
</dbReference>
<dbReference type="EMBL" id="KE503208">
    <property type="protein sequence ID" value="EPX71003.1"/>
    <property type="molecule type" value="Genomic_DNA"/>
</dbReference>
<dbReference type="GeneID" id="25030206"/>
<dbReference type="HOGENOM" id="CLU_024818_3_0_1"/>
<evidence type="ECO:0000256" key="2">
    <source>
        <dbReference type="ARBA" id="ARBA00020672"/>
    </source>
</evidence>
<dbReference type="InterPro" id="IPR000073">
    <property type="entry name" value="AB_hydrolase_1"/>
</dbReference>
<dbReference type="AlphaFoldDB" id="S9PU36"/>
<dbReference type="InterPro" id="IPR029058">
    <property type="entry name" value="AB_hydrolase_fold"/>
</dbReference>
<feature type="domain" description="AB hydrolase-1" evidence="8">
    <location>
        <begin position="69"/>
        <end position="312"/>
    </location>
</feature>
<dbReference type="eggNOG" id="KOG2564">
    <property type="taxonomic scope" value="Eukaryota"/>
</dbReference>
<feature type="active site" evidence="7">
    <location>
        <position position="301"/>
    </location>
</feature>
<dbReference type="GO" id="GO:0051723">
    <property type="term" value="F:protein methylesterase activity"/>
    <property type="evidence" value="ECO:0007669"/>
    <property type="project" value="UniProtKB-EC"/>
</dbReference>
<organism evidence="9 10">
    <name type="scientific">Schizosaccharomyces octosporus (strain yFS286)</name>
    <name type="common">Fission yeast</name>
    <name type="synonym">Octosporomyces octosporus</name>
    <dbReference type="NCBI Taxonomy" id="483514"/>
    <lineage>
        <taxon>Eukaryota</taxon>
        <taxon>Fungi</taxon>
        <taxon>Dikarya</taxon>
        <taxon>Ascomycota</taxon>
        <taxon>Taphrinomycotina</taxon>
        <taxon>Schizosaccharomycetes</taxon>
        <taxon>Schizosaccharomycetales</taxon>
        <taxon>Schizosaccharomycetaceae</taxon>
        <taxon>Schizosaccharomyces</taxon>
    </lineage>
</organism>
<reference evidence="9 10" key="1">
    <citation type="journal article" date="2011" name="Science">
        <title>Comparative functional genomics of the fission yeasts.</title>
        <authorList>
            <person name="Rhind N."/>
            <person name="Chen Z."/>
            <person name="Yassour M."/>
            <person name="Thompson D.A."/>
            <person name="Haas B.J."/>
            <person name="Habib N."/>
            <person name="Wapinski I."/>
            <person name="Roy S."/>
            <person name="Lin M.F."/>
            <person name="Heiman D.I."/>
            <person name="Young S.K."/>
            <person name="Furuya K."/>
            <person name="Guo Y."/>
            <person name="Pidoux A."/>
            <person name="Chen H.M."/>
            <person name="Robbertse B."/>
            <person name="Goldberg J.M."/>
            <person name="Aoki K."/>
            <person name="Bayne E.H."/>
            <person name="Berlin A.M."/>
            <person name="Desjardins C.A."/>
            <person name="Dobbs E."/>
            <person name="Dukaj L."/>
            <person name="Fan L."/>
            <person name="FitzGerald M.G."/>
            <person name="French C."/>
            <person name="Gujja S."/>
            <person name="Hansen K."/>
            <person name="Keifenheim D."/>
            <person name="Levin J.Z."/>
            <person name="Mosher R.A."/>
            <person name="Mueller C.A."/>
            <person name="Pfiffner J."/>
            <person name="Priest M."/>
            <person name="Russ C."/>
            <person name="Smialowska A."/>
            <person name="Swoboda P."/>
            <person name="Sykes S.M."/>
            <person name="Vaughn M."/>
            <person name="Vengrova S."/>
            <person name="Yoder R."/>
            <person name="Zeng Q."/>
            <person name="Allshire R."/>
            <person name="Baulcombe D."/>
            <person name="Birren B.W."/>
            <person name="Brown W."/>
            <person name="Ekwall K."/>
            <person name="Kellis M."/>
            <person name="Leatherwood J."/>
            <person name="Levin H."/>
            <person name="Margalit H."/>
            <person name="Martienssen R."/>
            <person name="Nieduszynski C.A."/>
            <person name="Spatafora J.W."/>
            <person name="Friedman N."/>
            <person name="Dalgaard J.Z."/>
            <person name="Baumann P."/>
            <person name="Niki H."/>
            <person name="Regev A."/>
            <person name="Nusbaum C."/>
        </authorList>
    </citation>
    <scope>NUCLEOTIDE SEQUENCE [LARGE SCALE GENOMIC DNA]</scope>
    <source>
        <strain evidence="10">yFS286</strain>
    </source>
</reference>
<comment type="catalytic activity">
    <reaction evidence="5">
        <text>[phosphatase 2A protein]-C-terminal L-leucine methyl ester + H2O = [phosphatase 2A protein]-C-terminal L-leucine + methanol + H(+)</text>
        <dbReference type="Rhea" id="RHEA:48548"/>
        <dbReference type="Rhea" id="RHEA-COMP:12134"/>
        <dbReference type="Rhea" id="RHEA-COMP:12135"/>
        <dbReference type="ChEBI" id="CHEBI:15377"/>
        <dbReference type="ChEBI" id="CHEBI:15378"/>
        <dbReference type="ChEBI" id="CHEBI:17790"/>
        <dbReference type="ChEBI" id="CHEBI:90516"/>
        <dbReference type="ChEBI" id="CHEBI:90517"/>
        <dbReference type="EC" id="3.1.1.89"/>
    </reaction>
</comment>
<dbReference type="VEuPathDB" id="FungiDB:SOCG_01224"/>
<evidence type="ECO:0000259" key="8">
    <source>
        <dbReference type="Pfam" id="PF12697"/>
    </source>
</evidence>
<dbReference type="OMA" id="VMVCHHG"/>
<dbReference type="Proteomes" id="UP000016088">
    <property type="component" value="Unassembled WGS sequence"/>
</dbReference>
<dbReference type="InterPro" id="IPR016812">
    <property type="entry name" value="PPase_methylesterase_euk"/>
</dbReference>
<evidence type="ECO:0000256" key="4">
    <source>
        <dbReference type="ARBA" id="ARBA00022801"/>
    </source>
</evidence>
<dbReference type="OrthoDB" id="194865at2759"/>
<evidence type="ECO:0000256" key="6">
    <source>
        <dbReference type="PIRNR" id="PIRNR022950"/>
    </source>
</evidence>